<accession>A0ABN9SBZ7</accession>
<dbReference type="EMBL" id="CAUYUJ010010491">
    <property type="protein sequence ID" value="CAK0829510.1"/>
    <property type="molecule type" value="Genomic_DNA"/>
</dbReference>
<proteinExistence type="predicted"/>
<evidence type="ECO:0000313" key="2">
    <source>
        <dbReference type="Proteomes" id="UP001189429"/>
    </source>
</evidence>
<dbReference type="Proteomes" id="UP001189429">
    <property type="component" value="Unassembled WGS sequence"/>
</dbReference>
<evidence type="ECO:0000313" key="1">
    <source>
        <dbReference type="EMBL" id="CAK0829510.1"/>
    </source>
</evidence>
<feature type="non-terminal residue" evidence="1">
    <location>
        <position position="149"/>
    </location>
</feature>
<comment type="caution">
    <text evidence="1">The sequence shown here is derived from an EMBL/GenBank/DDBJ whole genome shotgun (WGS) entry which is preliminary data.</text>
</comment>
<protein>
    <submittedName>
        <fullName evidence="1">Uncharacterized protein</fullName>
    </submittedName>
</protein>
<organism evidence="1 2">
    <name type="scientific">Prorocentrum cordatum</name>
    <dbReference type="NCBI Taxonomy" id="2364126"/>
    <lineage>
        <taxon>Eukaryota</taxon>
        <taxon>Sar</taxon>
        <taxon>Alveolata</taxon>
        <taxon>Dinophyceae</taxon>
        <taxon>Prorocentrales</taxon>
        <taxon>Prorocentraceae</taxon>
        <taxon>Prorocentrum</taxon>
    </lineage>
</organism>
<name>A0ABN9SBZ7_9DINO</name>
<keyword evidence="2" id="KW-1185">Reference proteome</keyword>
<sequence length="149" mass="14813">MQALARGCGRAGGPLRELCAARVGLLERDASLRGALAALRRARGGGSAAWWEHVGADGEAVVGEAGHALRVKMSEYLCLVAHVEALSAAAPGAAAEPRARAEPLREAAGLREDLRVVLAALEGHGAVAALTGAGGSAGATGAGPPEEVP</sequence>
<reference evidence="1" key="1">
    <citation type="submission" date="2023-10" db="EMBL/GenBank/DDBJ databases">
        <authorList>
            <person name="Chen Y."/>
            <person name="Shah S."/>
            <person name="Dougan E. K."/>
            <person name="Thang M."/>
            <person name="Chan C."/>
        </authorList>
    </citation>
    <scope>NUCLEOTIDE SEQUENCE [LARGE SCALE GENOMIC DNA]</scope>
</reference>
<gene>
    <name evidence="1" type="ORF">PCOR1329_LOCUS28428</name>
</gene>